<protein>
    <recommendedName>
        <fullName evidence="4">Ras modification protein ERF4</fullName>
    </recommendedName>
</protein>
<dbReference type="EMBL" id="CP144540">
    <property type="protein sequence ID" value="WWC65599.1"/>
    <property type="molecule type" value="Genomic_DNA"/>
</dbReference>
<proteinExistence type="inferred from homology"/>
<dbReference type="PANTHER" id="PTHR13254:SF0">
    <property type="entry name" value="GOLGIN SUBFAMILY A MEMBER 7_ERF4 DOMAIN-CONTAINING PROTEIN"/>
    <property type="match status" value="1"/>
</dbReference>
<evidence type="ECO:0000256" key="6">
    <source>
        <dbReference type="ARBA" id="ARBA00023136"/>
    </source>
</evidence>
<evidence type="ECO:0000313" key="10">
    <source>
        <dbReference type="Proteomes" id="UP000078595"/>
    </source>
</evidence>
<keyword evidence="6" id="KW-0472">Membrane</keyword>
<comment type="similarity">
    <text evidence="2">Belongs to the ERF4 family.</text>
</comment>
<feature type="compositionally biased region" description="Polar residues" evidence="7">
    <location>
        <begin position="45"/>
        <end position="56"/>
    </location>
</feature>
<reference evidence="9" key="2">
    <citation type="submission" date="2024-02" db="EMBL/GenBank/DDBJ databases">
        <title>Comparative genomics of Cryptococcus and Kwoniella reveals pathogenesis evolution and contrasting modes of karyotype evolution via chromosome fusion or intercentromeric recombination.</title>
        <authorList>
            <person name="Coelho M.A."/>
            <person name="David-Palma M."/>
            <person name="Shea T."/>
            <person name="Bowers K."/>
            <person name="McGinley-Smith S."/>
            <person name="Mohammad A.W."/>
            <person name="Gnirke A."/>
            <person name="Yurkov A.M."/>
            <person name="Nowrousian M."/>
            <person name="Sun S."/>
            <person name="Cuomo C.A."/>
            <person name="Heitman J."/>
        </authorList>
    </citation>
    <scope>NUCLEOTIDE SEQUENCE</scope>
    <source>
        <strain evidence="9">CBS 10117</strain>
    </source>
</reference>
<name>A0AAJ8ML10_9TREE</name>
<keyword evidence="10" id="KW-1185">Reference proteome</keyword>
<dbReference type="Pfam" id="PF10256">
    <property type="entry name" value="Erf4"/>
    <property type="match status" value="1"/>
</dbReference>
<dbReference type="PANTHER" id="PTHR13254">
    <property type="entry name" value="GOLGI AUTOANTIGEN, GOLGIN SUBFAMILY A, 7"/>
    <property type="match status" value="1"/>
</dbReference>
<dbReference type="GO" id="GO:0006612">
    <property type="term" value="P:protein targeting to membrane"/>
    <property type="evidence" value="ECO:0007669"/>
    <property type="project" value="TreeGrafter"/>
</dbReference>
<reference evidence="9" key="1">
    <citation type="submission" date="2013-07" db="EMBL/GenBank/DDBJ databases">
        <authorList>
            <consortium name="The Broad Institute Genome Sequencing Platform"/>
            <person name="Cuomo C."/>
            <person name="Litvintseva A."/>
            <person name="Chen Y."/>
            <person name="Heitman J."/>
            <person name="Sun S."/>
            <person name="Springer D."/>
            <person name="Dromer F."/>
            <person name="Young S.K."/>
            <person name="Zeng Q."/>
            <person name="Gargeya S."/>
            <person name="Fitzgerald M."/>
            <person name="Abouelleil A."/>
            <person name="Alvarado L."/>
            <person name="Berlin A.M."/>
            <person name="Chapman S.B."/>
            <person name="Dewar J."/>
            <person name="Goldberg J."/>
            <person name="Griggs A."/>
            <person name="Gujja S."/>
            <person name="Hansen M."/>
            <person name="Howarth C."/>
            <person name="Imamovic A."/>
            <person name="Larimer J."/>
            <person name="McCowan C."/>
            <person name="Murphy C."/>
            <person name="Pearson M."/>
            <person name="Priest M."/>
            <person name="Roberts A."/>
            <person name="Saif S."/>
            <person name="Shea T."/>
            <person name="Sykes S."/>
            <person name="Wortman J."/>
            <person name="Nusbaum C."/>
            <person name="Birren B."/>
        </authorList>
    </citation>
    <scope>NUCLEOTIDE SEQUENCE</scope>
    <source>
        <strain evidence="9">CBS 10117</strain>
    </source>
</reference>
<evidence type="ECO:0000256" key="2">
    <source>
        <dbReference type="ARBA" id="ARBA00007732"/>
    </source>
</evidence>
<sequence>MSQPSSTPMTSHPLLFTSSSPSQANPTGGHTHANTNTNANANTGYDVNTPGNSESSPFVRVANGNRRGLANGTTQASDTLIPRSEPVNGLGSGAEGSFSVIRSPGASATSNSNAGGVQGQEQGPGQAKYQDWEEEYERSKLKEWEEKVEKDLQGWRGGHGKPRSYYALQALPPQSYFHQPISGTIGRHLPKEIIRIDRDWSGGELCQFDTVYPLELDGRIRPSELLSFINTLNEIMYSAYSVKGAIWDNLVAVGTLWTSLIWRTSHFERELVRAEEYIQKSNKEIFNEKGLNVLSPRYVALQFILLV</sequence>
<evidence type="ECO:0000256" key="4">
    <source>
        <dbReference type="ARBA" id="ARBA00018463"/>
    </source>
</evidence>
<dbReference type="RefSeq" id="XP_065825858.1">
    <property type="nucleotide sequence ID" value="XM_065969786.1"/>
</dbReference>
<dbReference type="GeneID" id="28971154"/>
<dbReference type="InterPro" id="IPR051371">
    <property type="entry name" value="Ras_palmitoyltransferase"/>
</dbReference>
<feature type="region of interest" description="Disordered" evidence="7">
    <location>
        <begin position="1"/>
        <end position="134"/>
    </location>
</feature>
<evidence type="ECO:0000256" key="5">
    <source>
        <dbReference type="ARBA" id="ARBA00022824"/>
    </source>
</evidence>
<evidence type="ECO:0000256" key="7">
    <source>
        <dbReference type="SAM" id="MobiDB-lite"/>
    </source>
</evidence>
<evidence type="ECO:0000259" key="8">
    <source>
        <dbReference type="Pfam" id="PF10256"/>
    </source>
</evidence>
<evidence type="ECO:0000256" key="3">
    <source>
        <dbReference type="ARBA" id="ARBA00011396"/>
    </source>
</evidence>
<feature type="compositionally biased region" description="Polar residues" evidence="7">
    <location>
        <begin position="1"/>
        <end position="26"/>
    </location>
</feature>
<dbReference type="AlphaFoldDB" id="A0AAJ8ML10"/>
<organism evidence="9 10">
    <name type="scientific">Kwoniella dejecticola CBS 10117</name>
    <dbReference type="NCBI Taxonomy" id="1296121"/>
    <lineage>
        <taxon>Eukaryota</taxon>
        <taxon>Fungi</taxon>
        <taxon>Dikarya</taxon>
        <taxon>Basidiomycota</taxon>
        <taxon>Agaricomycotina</taxon>
        <taxon>Tremellomycetes</taxon>
        <taxon>Tremellales</taxon>
        <taxon>Cryptococcaceae</taxon>
        <taxon>Kwoniella</taxon>
    </lineage>
</organism>
<feature type="domain" description="Golgin subfamily A member 7/ERF4" evidence="8">
    <location>
        <begin position="193"/>
        <end position="304"/>
    </location>
</feature>
<evidence type="ECO:0000256" key="1">
    <source>
        <dbReference type="ARBA" id="ARBA00004406"/>
    </source>
</evidence>
<gene>
    <name evidence="9" type="ORF">I303_108219</name>
</gene>
<dbReference type="GO" id="GO:0031211">
    <property type="term" value="C:endoplasmic reticulum palmitoyltransferase complex"/>
    <property type="evidence" value="ECO:0007669"/>
    <property type="project" value="TreeGrafter"/>
</dbReference>
<evidence type="ECO:0000313" key="9">
    <source>
        <dbReference type="EMBL" id="WWC65599.1"/>
    </source>
</evidence>
<dbReference type="GO" id="GO:0005789">
    <property type="term" value="C:endoplasmic reticulum membrane"/>
    <property type="evidence" value="ECO:0007669"/>
    <property type="project" value="UniProtKB-SubCell"/>
</dbReference>
<comment type="subunit">
    <text evidence="3">Interacts with ERF2.</text>
</comment>
<dbReference type="Proteomes" id="UP000078595">
    <property type="component" value="Chromosome 11"/>
</dbReference>
<feature type="compositionally biased region" description="Low complexity" evidence="7">
    <location>
        <begin position="27"/>
        <end position="44"/>
    </location>
</feature>
<dbReference type="KEGG" id="kdj:28971154"/>
<comment type="subcellular location">
    <subcellularLocation>
        <location evidence="1">Endoplasmic reticulum membrane</location>
        <topology evidence="1">Peripheral membrane protein</topology>
    </subcellularLocation>
</comment>
<dbReference type="InterPro" id="IPR019383">
    <property type="entry name" value="Golgin_A_7/ERF4"/>
</dbReference>
<keyword evidence="5" id="KW-0256">Endoplasmic reticulum</keyword>
<accession>A0AAJ8ML10</accession>